<dbReference type="Proteomes" id="UP000002432">
    <property type="component" value="Chromosome"/>
</dbReference>
<dbReference type="OrthoDB" id="1441538at2"/>
<gene>
    <name evidence="2" type="ordered locus">Acid345_1191</name>
</gene>
<evidence type="ECO:0000313" key="3">
    <source>
        <dbReference type="Proteomes" id="UP000002432"/>
    </source>
</evidence>
<sequence length="173" mass="19024">MPFRDPVTAQIAAFVTEIGLEIRTVELTGENFLPGLRIEGSVILVDEAQLLYPGDILHEAGHLAVMTPEDRRTTGEHAGEDAGFEMAAIAWSYAAALHIGIDPLIVFHANGYKGGGANIVENFRKGQFFGVPLLQWMEMTAEPRQAEKLGRPPFPQMRKWLRDEPAQGDGQSL</sequence>
<protein>
    <submittedName>
        <fullName evidence="2">Uncharacterized protein</fullName>
    </submittedName>
</protein>
<evidence type="ECO:0000313" key="2">
    <source>
        <dbReference type="EMBL" id="ABF40194.1"/>
    </source>
</evidence>
<feature type="region of interest" description="Disordered" evidence="1">
    <location>
        <begin position="144"/>
        <end position="173"/>
    </location>
</feature>
<evidence type="ECO:0000256" key="1">
    <source>
        <dbReference type="SAM" id="MobiDB-lite"/>
    </source>
</evidence>
<dbReference type="STRING" id="204669.Acid345_1191"/>
<proteinExistence type="predicted"/>
<dbReference type="EnsemblBacteria" id="ABF40194">
    <property type="protein sequence ID" value="ABF40194"/>
    <property type="gene ID" value="Acid345_1191"/>
</dbReference>
<name>Q1ISF6_KORVE</name>
<dbReference type="RefSeq" id="WP_011521996.1">
    <property type="nucleotide sequence ID" value="NC_008009.1"/>
</dbReference>
<accession>Q1ISF6</accession>
<dbReference type="HOGENOM" id="CLU_1575066_0_0_0"/>
<dbReference type="AlphaFoldDB" id="Q1ISF6"/>
<dbReference type="KEGG" id="aba:Acid345_1191"/>
<dbReference type="EMBL" id="CP000360">
    <property type="protein sequence ID" value="ABF40194.1"/>
    <property type="molecule type" value="Genomic_DNA"/>
</dbReference>
<dbReference type="eggNOG" id="ENOG5032SRI">
    <property type="taxonomic scope" value="Bacteria"/>
</dbReference>
<reference evidence="2 3" key="1">
    <citation type="journal article" date="2009" name="Appl. Environ. Microbiol.">
        <title>Three genomes from the phylum Acidobacteria provide insight into the lifestyles of these microorganisms in soils.</title>
        <authorList>
            <person name="Ward N.L."/>
            <person name="Challacombe J.F."/>
            <person name="Janssen P.H."/>
            <person name="Henrissat B."/>
            <person name="Coutinho P.M."/>
            <person name="Wu M."/>
            <person name="Xie G."/>
            <person name="Haft D.H."/>
            <person name="Sait M."/>
            <person name="Badger J."/>
            <person name="Barabote R.D."/>
            <person name="Bradley B."/>
            <person name="Brettin T.S."/>
            <person name="Brinkac L.M."/>
            <person name="Bruce D."/>
            <person name="Creasy T."/>
            <person name="Daugherty S.C."/>
            <person name="Davidsen T.M."/>
            <person name="DeBoy R.T."/>
            <person name="Detter J.C."/>
            <person name="Dodson R.J."/>
            <person name="Durkin A.S."/>
            <person name="Ganapathy A."/>
            <person name="Gwinn-Giglio M."/>
            <person name="Han C.S."/>
            <person name="Khouri H."/>
            <person name="Kiss H."/>
            <person name="Kothari S.P."/>
            <person name="Madupu R."/>
            <person name="Nelson K.E."/>
            <person name="Nelson W.C."/>
            <person name="Paulsen I."/>
            <person name="Penn K."/>
            <person name="Ren Q."/>
            <person name="Rosovitz M.J."/>
            <person name="Selengut J.D."/>
            <person name="Shrivastava S."/>
            <person name="Sullivan S.A."/>
            <person name="Tapia R."/>
            <person name="Thompson L.S."/>
            <person name="Watkins K.L."/>
            <person name="Yang Q."/>
            <person name="Yu C."/>
            <person name="Zafar N."/>
            <person name="Zhou L."/>
            <person name="Kuske C.R."/>
        </authorList>
    </citation>
    <scope>NUCLEOTIDE SEQUENCE [LARGE SCALE GENOMIC DNA]</scope>
    <source>
        <strain evidence="2 3">Ellin345</strain>
    </source>
</reference>
<organism evidence="2 3">
    <name type="scientific">Koribacter versatilis (strain Ellin345)</name>
    <dbReference type="NCBI Taxonomy" id="204669"/>
    <lineage>
        <taxon>Bacteria</taxon>
        <taxon>Pseudomonadati</taxon>
        <taxon>Acidobacteriota</taxon>
        <taxon>Terriglobia</taxon>
        <taxon>Terriglobales</taxon>
        <taxon>Candidatus Korobacteraceae</taxon>
        <taxon>Candidatus Korobacter</taxon>
    </lineage>
</organism>
<keyword evidence="3" id="KW-1185">Reference proteome</keyword>